<feature type="domain" description="Radical SAM core" evidence="7">
    <location>
        <begin position="57"/>
        <end position="283"/>
    </location>
</feature>
<evidence type="ECO:0000259" key="7">
    <source>
        <dbReference type="PROSITE" id="PS51918"/>
    </source>
</evidence>
<keyword evidence="1 5" id="KW-0949">S-adenosyl-L-methionine</keyword>
<dbReference type="EMBL" id="CP017634">
    <property type="protein sequence ID" value="ATW24709.1"/>
    <property type="molecule type" value="Genomic_DNA"/>
</dbReference>
<name>A0A3G1KQG3_FORW1</name>
<feature type="binding site" evidence="5">
    <location>
        <position position="78"/>
    </location>
    <ligand>
        <name>[4Fe-4S] cluster</name>
        <dbReference type="ChEBI" id="CHEBI:49883"/>
        <note>4Fe-4S-S-AdoMet</note>
    </ligand>
</feature>
<dbReference type="CDD" id="cd01335">
    <property type="entry name" value="Radical_SAM"/>
    <property type="match status" value="1"/>
</dbReference>
<feature type="binding site" evidence="6">
    <location>
        <position position="150"/>
    </location>
    <ligand>
        <name>(3R)-3-methyl-D-ornithine</name>
        <dbReference type="ChEBI" id="CHEBI:64642"/>
    </ligand>
</feature>
<dbReference type="GO" id="GO:0051539">
    <property type="term" value="F:4 iron, 4 sulfur cluster binding"/>
    <property type="evidence" value="ECO:0007669"/>
    <property type="project" value="UniProtKB-KW"/>
</dbReference>
<reference evidence="8 9" key="1">
    <citation type="submission" date="2016-10" db="EMBL/GenBank/DDBJ databases">
        <title>Complete Genome Sequence of Peptococcaceae strain DCMF.</title>
        <authorList>
            <person name="Edwards R.J."/>
            <person name="Holland S.I."/>
            <person name="Deshpande N.P."/>
            <person name="Wong Y.K."/>
            <person name="Ertan H."/>
            <person name="Manefield M."/>
            <person name="Russell T.L."/>
            <person name="Lee M.J."/>
        </authorList>
    </citation>
    <scope>NUCLEOTIDE SEQUENCE [LARGE SCALE GENOMIC DNA]</scope>
    <source>
        <strain evidence="8 9">DCMF</strain>
    </source>
</reference>
<dbReference type="InterPro" id="IPR058240">
    <property type="entry name" value="rSAM_sf"/>
</dbReference>
<feature type="binding site" evidence="6">
    <location>
        <position position="194"/>
    </location>
    <ligand>
        <name>S-adenosyl-L-methionine</name>
        <dbReference type="ChEBI" id="CHEBI:59789"/>
    </ligand>
</feature>
<dbReference type="InterPro" id="IPR034422">
    <property type="entry name" value="HydE/PylB-like"/>
</dbReference>
<evidence type="ECO:0000256" key="4">
    <source>
        <dbReference type="ARBA" id="ARBA00023014"/>
    </source>
</evidence>
<feature type="binding site" evidence="6">
    <location>
        <position position="77"/>
    </location>
    <ligand>
        <name>S-adenosyl-L-methionine</name>
        <dbReference type="ChEBI" id="CHEBI:59789"/>
    </ligand>
</feature>
<dbReference type="InterPro" id="IPR023891">
    <property type="entry name" value="Pyrrolys_PylB"/>
</dbReference>
<dbReference type="Proteomes" id="UP000323521">
    <property type="component" value="Chromosome"/>
</dbReference>
<dbReference type="SFLD" id="SFLDS00029">
    <property type="entry name" value="Radical_SAM"/>
    <property type="match status" value="1"/>
</dbReference>
<organism evidence="8 9">
    <name type="scientific">Formimonas warabiya</name>
    <dbReference type="NCBI Taxonomy" id="1761012"/>
    <lineage>
        <taxon>Bacteria</taxon>
        <taxon>Bacillati</taxon>
        <taxon>Bacillota</taxon>
        <taxon>Clostridia</taxon>
        <taxon>Eubacteriales</taxon>
        <taxon>Peptococcaceae</taxon>
        <taxon>Candidatus Formimonas</taxon>
    </lineage>
</organism>
<dbReference type="SFLD" id="SFLDG01280">
    <property type="entry name" value="HydE/PylB-like"/>
    <property type="match status" value="1"/>
</dbReference>
<dbReference type="InterPro" id="IPR006638">
    <property type="entry name" value="Elp3/MiaA/NifB-like_rSAM"/>
</dbReference>
<sequence length="367" mass="41700">MIQIDGYDYLAQILDRAYHEITLSKKEILYLLGLNRQEEISQIFSTARRLRCKHFENKIFLYGFVYFSTHCRNDCSFCLYRKSNQSLSRYRKNEAEIVETASSLAESGVHLLDLTMGEDPEFILGDARLDKLCGIIEKVKKSTDLPLMISPGVVPQRIMKEFKRLGVNWYALYQETHTPELYAKLRLYQDYEERFAAKEAAHRIGMLIEEGILTGIGDTDLDVANSLLNMENLGAEQVRVMTFVPQKQTPMGEWTPPSRMRELIIIAVMRLMFPDRLIPASLDVDGINGLKQRLDAGANVVTSIIPPQAGLAGVSNSDLDIEDGNRTVKRVTETLEELGLAPASAMEYINWVNKRQRMVKRVMGGVI</sequence>
<dbReference type="PANTHER" id="PTHR43726">
    <property type="entry name" value="3-METHYLORNITHINE SYNTHASE"/>
    <property type="match status" value="1"/>
</dbReference>
<keyword evidence="4 5" id="KW-0411">Iron-sulfur</keyword>
<evidence type="ECO:0000256" key="5">
    <source>
        <dbReference type="PIRSR" id="PIRSR004762-1"/>
    </source>
</evidence>
<evidence type="ECO:0000256" key="3">
    <source>
        <dbReference type="ARBA" id="ARBA00023004"/>
    </source>
</evidence>
<dbReference type="SUPFAM" id="SSF102114">
    <property type="entry name" value="Radical SAM enzymes"/>
    <property type="match status" value="1"/>
</dbReference>
<dbReference type="GO" id="GO:0016740">
    <property type="term" value="F:transferase activity"/>
    <property type="evidence" value="ECO:0007669"/>
    <property type="project" value="TreeGrafter"/>
</dbReference>
<dbReference type="GO" id="GO:0071524">
    <property type="term" value="P:pyrrolysine biosynthetic process"/>
    <property type="evidence" value="ECO:0007669"/>
    <property type="project" value="InterPro"/>
</dbReference>
<dbReference type="KEGG" id="fwa:DCMF_07900"/>
<keyword evidence="2" id="KW-0479">Metal-binding</keyword>
<feature type="binding site" evidence="6">
    <location>
        <position position="173"/>
    </location>
    <ligand>
        <name>(3R)-3-methyl-D-ornithine</name>
        <dbReference type="ChEBI" id="CHEBI:64642"/>
    </ligand>
</feature>
<dbReference type="Pfam" id="PF04055">
    <property type="entry name" value="Radical_SAM"/>
    <property type="match status" value="1"/>
</dbReference>
<dbReference type="PROSITE" id="PS51918">
    <property type="entry name" value="RADICAL_SAM"/>
    <property type="match status" value="1"/>
</dbReference>
<gene>
    <name evidence="8" type="ORF">DCMF_07900</name>
</gene>
<dbReference type="PIRSF" id="PIRSF004762">
    <property type="entry name" value="CHP00423"/>
    <property type="match status" value="1"/>
</dbReference>
<feature type="binding site" evidence="6">
    <location>
        <position position="186"/>
    </location>
    <ligand>
        <name>S-adenosyl-L-methionine</name>
        <dbReference type="ChEBI" id="CHEBI:59789"/>
    </ligand>
</feature>
<dbReference type="SFLD" id="SFLDF00349">
    <property type="entry name" value="3-methylornithine_synthase_(Py"/>
    <property type="match status" value="1"/>
</dbReference>
<dbReference type="InterPro" id="IPR007197">
    <property type="entry name" value="rSAM"/>
</dbReference>
<protein>
    <submittedName>
        <fullName evidence="8">Methylornithine synthase PylB</fullName>
    </submittedName>
</protein>
<feature type="binding site" evidence="6">
    <location>
        <position position="303"/>
    </location>
    <ligand>
        <name>(3R)-3-methyl-D-ornithine</name>
        <dbReference type="ChEBI" id="CHEBI:64642"/>
    </ligand>
</feature>
<dbReference type="GO" id="GO:0046872">
    <property type="term" value="F:metal ion binding"/>
    <property type="evidence" value="ECO:0007669"/>
    <property type="project" value="UniProtKB-KW"/>
</dbReference>
<feature type="binding site" evidence="5">
    <location>
        <position position="71"/>
    </location>
    <ligand>
        <name>[4Fe-4S] cluster</name>
        <dbReference type="ChEBI" id="CHEBI:49883"/>
        <note>4Fe-4S-S-AdoMet</note>
    </ligand>
</feature>
<dbReference type="PANTHER" id="PTHR43726:SF1">
    <property type="entry name" value="BIOTIN SYNTHASE"/>
    <property type="match status" value="1"/>
</dbReference>
<feature type="binding site" evidence="6">
    <location>
        <position position="281"/>
    </location>
    <ligand>
        <name>(3R)-3-methyl-D-ornithine</name>
        <dbReference type="ChEBI" id="CHEBI:64642"/>
    </ligand>
</feature>
<keyword evidence="5" id="KW-0004">4Fe-4S</keyword>
<feature type="binding site" evidence="6">
    <location>
        <position position="239"/>
    </location>
    <ligand>
        <name>(3R)-3-methyl-D-ornithine</name>
        <dbReference type="ChEBI" id="CHEBI:64642"/>
    </ligand>
</feature>
<evidence type="ECO:0000313" key="9">
    <source>
        <dbReference type="Proteomes" id="UP000323521"/>
    </source>
</evidence>
<keyword evidence="9" id="KW-1185">Reference proteome</keyword>
<dbReference type="SFLD" id="SFLDG01060">
    <property type="entry name" value="BATS_domain_containing"/>
    <property type="match status" value="1"/>
</dbReference>
<dbReference type="Gene3D" id="3.20.20.70">
    <property type="entry name" value="Aldolase class I"/>
    <property type="match status" value="1"/>
</dbReference>
<comment type="cofactor">
    <cofactor evidence="5">
        <name>[4Fe-4S] cluster</name>
        <dbReference type="ChEBI" id="CHEBI:49883"/>
    </cofactor>
    <text evidence="5">Binds 1 [4Fe-4S] cluster. The cluster is coordinated with 3 cysteines and an exchangeable S-adenosyl-L-methionine.</text>
</comment>
<feature type="binding site" evidence="6">
    <location>
        <position position="113"/>
    </location>
    <ligand>
        <name>(3R)-3-methyl-D-ornithine</name>
        <dbReference type="ChEBI" id="CHEBI:64642"/>
    </ligand>
</feature>
<dbReference type="InterPro" id="IPR013785">
    <property type="entry name" value="Aldolase_TIM"/>
</dbReference>
<keyword evidence="3 5" id="KW-0408">Iron</keyword>
<feature type="binding site" evidence="6">
    <location>
        <position position="175"/>
    </location>
    <ligand>
        <name>S-adenosyl-L-methionine</name>
        <dbReference type="ChEBI" id="CHEBI:59789"/>
    </ligand>
</feature>
<evidence type="ECO:0000256" key="2">
    <source>
        <dbReference type="ARBA" id="ARBA00022723"/>
    </source>
</evidence>
<evidence type="ECO:0000313" key="8">
    <source>
        <dbReference type="EMBL" id="ATW24709.1"/>
    </source>
</evidence>
<feature type="binding site" evidence="5">
    <location>
        <position position="75"/>
    </location>
    <ligand>
        <name>[4Fe-4S] cluster</name>
        <dbReference type="ChEBI" id="CHEBI:49883"/>
        <note>4Fe-4S-S-AdoMet</note>
    </ligand>
</feature>
<dbReference type="RefSeq" id="WP_148133928.1">
    <property type="nucleotide sequence ID" value="NZ_CP017634.1"/>
</dbReference>
<dbReference type="AlphaFoldDB" id="A0A3G1KQG3"/>
<dbReference type="SMART" id="SM00729">
    <property type="entry name" value="Elp3"/>
    <property type="match status" value="1"/>
</dbReference>
<evidence type="ECO:0000256" key="6">
    <source>
        <dbReference type="PIRSR" id="PIRSR004762-2"/>
    </source>
</evidence>
<proteinExistence type="predicted"/>
<evidence type="ECO:0000256" key="1">
    <source>
        <dbReference type="ARBA" id="ARBA00022691"/>
    </source>
</evidence>
<dbReference type="OrthoDB" id="9775764at2"/>
<feature type="binding site" evidence="6">
    <location>
        <position position="302"/>
    </location>
    <ligand>
        <name>(3R)-3-methyl-D-ornithine</name>
        <dbReference type="ChEBI" id="CHEBI:64642"/>
    </ligand>
</feature>
<dbReference type="NCBIfam" id="TIGR03910">
    <property type="entry name" value="pyrrolys_PylB"/>
    <property type="match status" value="1"/>
</dbReference>
<accession>A0A3G1KQG3</accession>